<evidence type="ECO:0000313" key="1">
    <source>
        <dbReference type="EMBL" id="VFR31462.1"/>
    </source>
</evidence>
<name>A0A484SCB4_9ZZZZ</name>
<dbReference type="EMBL" id="CAADIF010000005">
    <property type="protein sequence ID" value="VFR60294.1"/>
    <property type="molecule type" value="Genomic_DNA"/>
</dbReference>
<sequence length="41" mass="4484">MNRPPAHACPPVTRSSIASRSVCACRVARRCAAIHRLLQRA</sequence>
<protein>
    <submittedName>
        <fullName evidence="2">Uncharacterized protein</fullName>
    </submittedName>
</protein>
<dbReference type="EMBL" id="CAADIA010000006">
    <property type="protein sequence ID" value="VFR31462.1"/>
    <property type="molecule type" value="Genomic_DNA"/>
</dbReference>
<reference evidence="2" key="1">
    <citation type="submission" date="2019-03" db="EMBL/GenBank/DDBJ databases">
        <authorList>
            <person name="Danneels B."/>
        </authorList>
    </citation>
    <scope>NUCLEOTIDE SEQUENCE</scope>
</reference>
<gene>
    <name evidence="1" type="ORF">ANK1_3938</name>
    <name evidence="2" type="ORF">ANK2_3939</name>
</gene>
<dbReference type="AlphaFoldDB" id="A0A484SCB4"/>
<organism evidence="2">
    <name type="scientific">plant metagenome</name>
    <dbReference type="NCBI Taxonomy" id="1297885"/>
    <lineage>
        <taxon>unclassified sequences</taxon>
        <taxon>metagenomes</taxon>
        <taxon>organismal metagenomes</taxon>
    </lineage>
</organism>
<proteinExistence type="predicted"/>
<evidence type="ECO:0000313" key="2">
    <source>
        <dbReference type="EMBL" id="VFR60294.1"/>
    </source>
</evidence>
<accession>A0A484SCB4</accession>